<name>A0A455T6S6_9CHLR</name>
<dbReference type="PANTHER" id="PTHR12919:SF20">
    <property type="entry name" value="SMALL RIBOSOMAL SUBUNIT PROTEIN BS16M"/>
    <property type="match status" value="1"/>
</dbReference>
<sequence>MAVKIRLMRVGKKKAPSYRIVVANAPSPRDGRIIENIGWYNPLREPAAVQVDEQKALRWLQNGAQPSDAVISLFKRTGVLERFEQMKAAAKAGSASSGKAE</sequence>
<dbReference type="HAMAP" id="MF_00385">
    <property type="entry name" value="Ribosomal_bS16"/>
    <property type="match status" value="1"/>
</dbReference>
<dbReference type="Gene3D" id="3.30.1320.10">
    <property type="match status" value="1"/>
</dbReference>
<comment type="similarity">
    <text evidence="3">Belongs to the bacterial ribosomal protein bS16 family.</text>
</comment>
<dbReference type="EMBL" id="AP019377">
    <property type="protein sequence ID" value="BBH95301.1"/>
    <property type="molecule type" value="Genomic_DNA"/>
</dbReference>
<dbReference type="PANTHER" id="PTHR12919">
    <property type="entry name" value="30S RIBOSOMAL PROTEIN S16"/>
    <property type="match status" value="1"/>
</dbReference>
<dbReference type="InterPro" id="IPR000307">
    <property type="entry name" value="Ribosomal_bS16"/>
</dbReference>
<reference evidence="4" key="1">
    <citation type="submission" date="2018-12" db="EMBL/GenBank/DDBJ databases">
        <title>Novel natural products biosynthetic potential of the class Ktedonobacteria.</title>
        <authorList>
            <person name="Zheng Y."/>
            <person name="Saitou A."/>
            <person name="Wang C.M."/>
            <person name="Toyoda A."/>
            <person name="Minakuchi Y."/>
            <person name="Sekiguchi Y."/>
            <person name="Ueda K."/>
            <person name="Takano H."/>
            <person name="Sakai Y."/>
            <person name="Yokota A."/>
            <person name="Yabe S."/>
        </authorList>
    </citation>
    <scope>NUCLEOTIDE SEQUENCE</scope>
    <source>
        <strain evidence="4">A3-2</strain>
    </source>
</reference>
<evidence type="ECO:0000256" key="2">
    <source>
        <dbReference type="ARBA" id="ARBA00023274"/>
    </source>
</evidence>
<dbReference type="GO" id="GO:0006412">
    <property type="term" value="P:translation"/>
    <property type="evidence" value="ECO:0007669"/>
    <property type="project" value="UniProtKB-UniRule"/>
</dbReference>
<accession>A0A455T6S6</accession>
<evidence type="ECO:0000256" key="3">
    <source>
        <dbReference type="HAMAP-Rule" id="MF_00385"/>
    </source>
</evidence>
<gene>
    <name evidence="3 4" type="primary">rpsP</name>
    <name evidence="4" type="ORF">KTA_35000</name>
</gene>
<evidence type="ECO:0000256" key="1">
    <source>
        <dbReference type="ARBA" id="ARBA00022980"/>
    </source>
</evidence>
<keyword evidence="2 3" id="KW-0687">Ribonucleoprotein</keyword>
<evidence type="ECO:0000313" key="4">
    <source>
        <dbReference type="EMBL" id="BBH95301.1"/>
    </source>
</evidence>
<dbReference type="NCBIfam" id="TIGR00002">
    <property type="entry name" value="S16"/>
    <property type="match status" value="1"/>
</dbReference>
<dbReference type="GO" id="GO:0015935">
    <property type="term" value="C:small ribosomal subunit"/>
    <property type="evidence" value="ECO:0007669"/>
    <property type="project" value="TreeGrafter"/>
</dbReference>
<keyword evidence="1 3" id="KW-0689">Ribosomal protein</keyword>
<dbReference type="SUPFAM" id="SSF54565">
    <property type="entry name" value="Ribosomal protein S16"/>
    <property type="match status" value="1"/>
</dbReference>
<proteinExistence type="inferred from homology"/>
<protein>
    <recommendedName>
        <fullName evidence="3">Small ribosomal subunit protein bS16</fullName>
    </recommendedName>
</protein>
<organism evidence="4">
    <name type="scientific">Thermogemmatispora argillosa</name>
    <dbReference type="NCBI Taxonomy" id="2045280"/>
    <lineage>
        <taxon>Bacteria</taxon>
        <taxon>Bacillati</taxon>
        <taxon>Chloroflexota</taxon>
        <taxon>Ktedonobacteria</taxon>
        <taxon>Thermogemmatisporales</taxon>
        <taxon>Thermogemmatisporaceae</taxon>
        <taxon>Thermogemmatispora</taxon>
    </lineage>
</organism>
<dbReference type="Pfam" id="PF00886">
    <property type="entry name" value="Ribosomal_S16"/>
    <property type="match status" value="1"/>
</dbReference>
<dbReference type="GO" id="GO:0005737">
    <property type="term" value="C:cytoplasm"/>
    <property type="evidence" value="ECO:0007669"/>
    <property type="project" value="UniProtKB-ARBA"/>
</dbReference>
<dbReference type="GO" id="GO:0003735">
    <property type="term" value="F:structural constituent of ribosome"/>
    <property type="evidence" value="ECO:0007669"/>
    <property type="project" value="InterPro"/>
</dbReference>
<dbReference type="AlphaFoldDB" id="A0A455T6S6"/>
<dbReference type="InterPro" id="IPR023803">
    <property type="entry name" value="Ribosomal_bS16_dom_sf"/>
</dbReference>